<keyword evidence="6 7" id="KW-0418">Kinase</keyword>
<accession>A0A3M8CHK5</accession>
<dbReference type="EMBL" id="RHHR01000010">
    <property type="protein sequence ID" value="RNB75234.1"/>
    <property type="molecule type" value="Genomic_DNA"/>
</dbReference>
<gene>
    <name evidence="6 9" type="primary">cysC</name>
    <name evidence="9" type="ORF">EDM52_06475</name>
</gene>
<dbReference type="PANTHER" id="PTHR42700:SF1">
    <property type="entry name" value="SULFATE ADENYLYLTRANSFERASE"/>
    <property type="match status" value="1"/>
</dbReference>
<keyword evidence="10" id="KW-1185">Reference proteome</keyword>
<dbReference type="GO" id="GO:0070814">
    <property type="term" value="P:hydrogen sulfide biosynthetic process"/>
    <property type="evidence" value="ECO:0007669"/>
    <property type="project" value="UniProtKB-UniRule"/>
</dbReference>
<dbReference type="GO" id="GO:0010134">
    <property type="term" value="P:sulfate assimilation via adenylyl sulfate reduction"/>
    <property type="evidence" value="ECO:0007669"/>
    <property type="project" value="TreeGrafter"/>
</dbReference>
<reference evidence="9 10" key="1">
    <citation type="submission" date="2018-10" db="EMBL/GenBank/DDBJ databases">
        <title>Phylogenomics of Brevibacillus.</title>
        <authorList>
            <person name="Dunlap C."/>
        </authorList>
    </citation>
    <scope>NUCLEOTIDE SEQUENCE [LARGE SCALE GENOMIC DNA]</scope>
    <source>
        <strain evidence="9 10">JCM 12215</strain>
    </source>
</reference>
<dbReference type="GO" id="GO:0019379">
    <property type="term" value="P:sulfate assimilation, phosphoadenylyl sulfate reduction by phosphoadenylyl-sulfate reductase (thioredoxin)"/>
    <property type="evidence" value="ECO:0007669"/>
    <property type="project" value="TreeGrafter"/>
</dbReference>
<dbReference type="GO" id="GO:0005524">
    <property type="term" value="F:ATP binding"/>
    <property type="evidence" value="ECO:0007669"/>
    <property type="project" value="UniProtKB-UniRule"/>
</dbReference>
<dbReference type="UniPathway" id="UPA00140">
    <property type="reaction ID" value="UER00205"/>
</dbReference>
<comment type="similarity">
    <text evidence="6 7">Belongs to the APS kinase family.</text>
</comment>
<dbReference type="Gene3D" id="3.40.50.300">
    <property type="entry name" value="P-loop containing nucleotide triphosphate hydrolases"/>
    <property type="match status" value="1"/>
</dbReference>
<name>A0A3M8CHK5_9BACL</name>
<evidence type="ECO:0000256" key="7">
    <source>
        <dbReference type="RuleBase" id="RU004347"/>
    </source>
</evidence>
<evidence type="ECO:0000256" key="1">
    <source>
        <dbReference type="ARBA" id="ARBA00001823"/>
    </source>
</evidence>
<dbReference type="InterPro" id="IPR059117">
    <property type="entry name" value="APS_kinase_dom"/>
</dbReference>
<feature type="domain" description="APS kinase" evidence="8">
    <location>
        <begin position="26"/>
        <end position="175"/>
    </location>
</feature>
<evidence type="ECO:0000313" key="9">
    <source>
        <dbReference type="EMBL" id="RNB75234.1"/>
    </source>
</evidence>
<evidence type="ECO:0000259" key="8">
    <source>
        <dbReference type="Pfam" id="PF01583"/>
    </source>
</evidence>
<dbReference type="EC" id="2.7.1.25" evidence="2 6"/>
<evidence type="ECO:0000256" key="6">
    <source>
        <dbReference type="HAMAP-Rule" id="MF_00065"/>
    </source>
</evidence>
<evidence type="ECO:0000313" key="10">
    <source>
        <dbReference type="Proteomes" id="UP000282028"/>
    </source>
</evidence>
<dbReference type="InterPro" id="IPR027417">
    <property type="entry name" value="P-loop_NTPase"/>
</dbReference>
<dbReference type="NCBIfam" id="TIGR00455">
    <property type="entry name" value="apsK"/>
    <property type="match status" value="1"/>
</dbReference>
<sequence length="201" mass="22503">MRKSGFNSTPIRSKEGGEAEIMRSTGYVLWFTGLSGAGKTTLANRLHHELNAKGLSSYVLDGDRLRLGLNRDLDFSPEDRSENLRRAGEVSKILIETGTIVLAAFISPSKSDRHRIRQMFSDGKYIEVYVQCPLHVCESRDPKGLYKKARRGAIPDFTGITAAYEEPESPELVIQADQQSISACVQQILVYLRTRGIMHQM</sequence>
<keyword evidence="3 6" id="KW-0808">Transferase</keyword>
<evidence type="ECO:0000256" key="4">
    <source>
        <dbReference type="ARBA" id="ARBA00022741"/>
    </source>
</evidence>
<dbReference type="SUPFAM" id="SSF52540">
    <property type="entry name" value="P-loop containing nucleoside triphosphate hydrolases"/>
    <property type="match status" value="1"/>
</dbReference>
<dbReference type="CDD" id="cd02027">
    <property type="entry name" value="APSK"/>
    <property type="match status" value="1"/>
</dbReference>
<feature type="active site" description="Phosphoserine intermediate" evidence="6">
    <location>
        <position position="107"/>
    </location>
</feature>
<keyword evidence="6" id="KW-0597">Phosphoprotein</keyword>
<comment type="catalytic activity">
    <reaction evidence="1 6 7">
        <text>adenosine 5'-phosphosulfate + ATP = 3'-phosphoadenylyl sulfate + ADP + H(+)</text>
        <dbReference type="Rhea" id="RHEA:24152"/>
        <dbReference type="ChEBI" id="CHEBI:15378"/>
        <dbReference type="ChEBI" id="CHEBI:30616"/>
        <dbReference type="ChEBI" id="CHEBI:58243"/>
        <dbReference type="ChEBI" id="CHEBI:58339"/>
        <dbReference type="ChEBI" id="CHEBI:456216"/>
        <dbReference type="EC" id="2.7.1.25"/>
    </reaction>
</comment>
<comment type="function">
    <text evidence="6 7">Catalyzes the synthesis of activated sulfate.</text>
</comment>
<keyword evidence="4 6" id="KW-0547">Nucleotide-binding</keyword>
<keyword evidence="5 6" id="KW-0067">ATP-binding</keyword>
<dbReference type="OrthoDB" id="9804504at2"/>
<dbReference type="GO" id="GO:0004020">
    <property type="term" value="F:adenylylsulfate kinase activity"/>
    <property type="evidence" value="ECO:0007669"/>
    <property type="project" value="UniProtKB-UniRule"/>
</dbReference>
<dbReference type="HAMAP" id="MF_00065">
    <property type="entry name" value="Adenylyl_sulf_kinase"/>
    <property type="match status" value="1"/>
</dbReference>
<protein>
    <recommendedName>
        <fullName evidence="2 6">Adenylyl-sulfate kinase</fullName>
        <ecNumber evidence="2 6">2.7.1.25</ecNumber>
    </recommendedName>
    <alternativeName>
        <fullName evidence="6">APS kinase</fullName>
    </alternativeName>
    <alternativeName>
        <fullName evidence="6">ATP adenosine-5'-phosphosulfate 3'-phosphotransferase</fullName>
    </alternativeName>
    <alternativeName>
        <fullName evidence="6">Adenosine-5'-phosphosulfate kinase</fullName>
    </alternativeName>
</protein>
<dbReference type="InterPro" id="IPR050512">
    <property type="entry name" value="Sulf_AdTrans/APS_kinase"/>
</dbReference>
<evidence type="ECO:0000256" key="3">
    <source>
        <dbReference type="ARBA" id="ARBA00022679"/>
    </source>
</evidence>
<dbReference type="AlphaFoldDB" id="A0A3M8CHK5"/>
<feature type="binding site" evidence="6">
    <location>
        <begin position="33"/>
        <end position="40"/>
    </location>
    <ligand>
        <name>ATP</name>
        <dbReference type="ChEBI" id="CHEBI:30616"/>
    </ligand>
</feature>
<dbReference type="GO" id="GO:0005737">
    <property type="term" value="C:cytoplasm"/>
    <property type="evidence" value="ECO:0007669"/>
    <property type="project" value="TreeGrafter"/>
</dbReference>
<proteinExistence type="inferred from homology"/>
<dbReference type="PANTHER" id="PTHR42700">
    <property type="entry name" value="SULFATE ADENYLYLTRANSFERASE"/>
    <property type="match status" value="1"/>
</dbReference>
<comment type="caution">
    <text evidence="9">The sequence shown here is derived from an EMBL/GenBank/DDBJ whole genome shotgun (WGS) entry which is preliminary data.</text>
</comment>
<dbReference type="InterPro" id="IPR002891">
    <property type="entry name" value="APS"/>
</dbReference>
<dbReference type="GO" id="GO:0004781">
    <property type="term" value="F:sulfate adenylyltransferase (ATP) activity"/>
    <property type="evidence" value="ECO:0007669"/>
    <property type="project" value="TreeGrafter"/>
</dbReference>
<dbReference type="Pfam" id="PF01583">
    <property type="entry name" value="APS_kinase"/>
    <property type="match status" value="1"/>
</dbReference>
<organism evidence="9 10">
    <name type="scientific">Brevibacillus invocatus</name>
    <dbReference type="NCBI Taxonomy" id="173959"/>
    <lineage>
        <taxon>Bacteria</taxon>
        <taxon>Bacillati</taxon>
        <taxon>Bacillota</taxon>
        <taxon>Bacilli</taxon>
        <taxon>Bacillales</taxon>
        <taxon>Paenibacillaceae</taxon>
        <taxon>Brevibacillus</taxon>
    </lineage>
</organism>
<dbReference type="Proteomes" id="UP000282028">
    <property type="component" value="Unassembled WGS sequence"/>
</dbReference>
<evidence type="ECO:0000256" key="5">
    <source>
        <dbReference type="ARBA" id="ARBA00022840"/>
    </source>
</evidence>
<comment type="pathway">
    <text evidence="6 7">Sulfur metabolism; hydrogen sulfide biosynthesis; sulfite from sulfate: step 2/3.</text>
</comment>
<dbReference type="NCBIfam" id="NF003013">
    <property type="entry name" value="PRK03846.1"/>
    <property type="match status" value="1"/>
</dbReference>
<evidence type="ECO:0000256" key="2">
    <source>
        <dbReference type="ARBA" id="ARBA00012121"/>
    </source>
</evidence>